<dbReference type="RefSeq" id="WP_220611124.1">
    <property type="nucleotide sequence ID" value="NZ_CP080598.1"/>
</dbReference>
<evidence type="ECO:0000313" key="3">
    <source>
        <dbReference type="Proteomes" id="UP000826540"/>
    </source>
</evidence>
<organism evidence="2 3">
    <name type="scientific">Sphaerospermopsis torques-reginae ITEP-024</name>
    <dbReference type="NCBI Taxonomy" id="984208"/>
    <lineage>
        <taxon>Bacteria</taxon>
        <taxon>Bacillati</taxon>
        <taxon>Cyanobacteriota</taxon>
        <taxon>Cyanophyceae</taxon>
        <taxon>Nostocales</taxon>
        <taxon>Aphanizomenonaceae</taxon>
        <taxon>Sphaerospermopsis</taxon>
        <taxon>Sphaerospermopsis torques-reginae</taxon>
    </lineage>
</organism>
<dbReference type="Gene3D" id="3.40.1440.10">
    <property type="entry name" value="GIY-YIG endonuclease"/>
    <property type="match status" value="1"/>
</dbReference>
<dbReference type="EMBL" id="CP080598">
    <property type="protein sequence ID" value="QYX33359.1"/>
    <property type="molecule type" value="Genomic_DNA"/>
</dbReference>
<sequence length="111" mass="12950">MTQICPWPLGNGKYLEFEVVANINNYSSTWNNVPGLYIFAFLLQGNTWYPLYVGQTDDFSSRLPSHERLLEAIQRGATHIHAVHIPQKINRNRLEQMLIQRLQPPLNTHHR</sequence>
<evidence type="ECO:0000313" key="2">
    <source>
        <dbReference type="EMBL" id="QYX33359.1"/>
    </source>
</evidence>
<evidence type="ECO:0000259" key="1">
    <source>
        <dbReference type="PROSITE" id="PS50164"/>
    </source>
</evidence>
<dbReference type="Proteomes" id="UP000826540">
    <property type="component" value="Chromosome"/>
</dbReference>
<accession>A0ABX8X410</accession>
<dbReference type="PROSITE" id="PS50164">
    <property type="entry name" value="GIY_YIG"/>
    <property type="match status" value="1"/>
</dbReference>
<reference evidence="2 3" key="1">
    <citation type="journal article" date="2022" name="J. Am. Chem. Soc.">
        <title>Biosynthesis of Guanitoxin Enables Global Environmental Detection in Freshwater Cyanobacteria.</title>
        <authorList>
            <person name="Lima S.T."/>
            <person name="Fallon T.R."/>
            <person name="Cordoza J.L."/>
            <person name="Chekan J.R."/>
            <person name="Delbaje E."/>
            <person name="Hopiavuori A.R."/>
            <person name="Alvarenga D.O."/>
            <person name="Wood S.M."/>
            <person name="Luhavaya H."/>
            <person name="Baumgartner J.T."/>
            <person name="Dorr F.A."/>
            <person name="Etchegaray A."/>
            <person name="Pinto E."/>
            <person name="McKinnie S.M.K."/>
            <person name="Fiore M.F."/>
            <person name="Moore B.S."/>
        </authorList>
    </citation>
    <scope>NUCLEOTIDE SEQUENCE [LARGE SCALE GENOMIC DNA]</scope>
    <source>
        <strain evidence="2 3">ITEP-024</strain>
    </source>
</reference>
<name>A0ABX8X410_9CYAN</name>
<dbReference type="InterPro" id="IPR035901">
    <property type="entry name" value="GIY-YIG_endonuc_sf"/>
</dbReference>
<protein>
    <recommendedName>
        <fullName evidence="1">GIY-YIG domain-containing protein</fullName>
    </recommendedName>
</protein>
<dbReference type="InterPro" id="IPR000305">
    <property type="entry name" value="GIY-YIG_endonuc"/>
</dbReference>
<gene>
    <name evidence="2" type="ORF">K2F26_08600</name>
</gene>
<proteinExistence type="predicted"/>
<feature type="domain" description="GIY-YIG" evidence="1">
    <location>
        <begin position="32"/>
        <end position="108"/>
    </location>
</feature>
<keyword evidence="3" id="KW-1185">Reference proteome</keyword>